<dbReference type="CDD" id="cd17416">
    <property type="entry name" value="MFS_NPF1_2"/>
    <property type="match status" value="1"/>
</dbReference>
<feature type="transmembrane region" description="Helical" evidence="6">
    <location>
        <begin position="380"/>
        <end position="403"/>
    </location>
</feature>
<organism evidence="7 8">
    <name type="scientific">Coptis chinensis</name>
    <dbReference type="NCBI Taxonomy" id="261450"/>
    <lineage>
        <taxon>Eukaryota</taxon>
        <taxon>Viridiplantae</taxon>
        <taxon>Streptophyta</taxon>
        <taxon>Embryophyta</taxon>
        <taxon>Tracheophyta</taxon>
        <taxon>Spermatophyta</taxon>
        <taxon>Magnoliopsida</taxon>
        <taxon>Ranunculales</taxon>
        <taxon>Ranunculaceae</taxon>
        <taxon>Coptidoideae</taxon>
        <taxon>Coptis</taxon>
    </lineage>
</organism>
<keyword evidence="5 6" id="KW-0472">Membrane</keyword>
<dbReference type="AlphaFoldDB" id="A0A835I8Y5"/>
<comment type="similarity">
    <text evidence="2">Belongs to the major facilitator superfamily. Proton-dependent oligopeptide transporter (POT/PTR) (TC 2.A.17) family.</text>
</comment>
<evidence type="ECO:0000256" key="3">
    <source>
        <dbReference type="ARBA" id="ARBA00022692"/>
    </source>
</evidence>
<dbReference type="EMBL" id="JADFTS010000003">
    <property type="protein sequence ID" value="KAF9614585.1"/>
    <property type="molecule type" value="Genomic_DNA"/>
</dbReference>
<feature type="transmembrane region" description="Helical" evidence="6">
    <location>
        <begin position="55"/>
        <end position="78"/>
    </location>
</feature>
<evidence type="ECO:0000313" key="8">
    <source>
        <dbReference type="Proteomes" id="UP000631114"/>
    </source>
</evidence>
<proteinExistence type="inferred from homology"/>
<dbReference type="GO" id="GO:0022857">
    <property type="term" value="F:transmembrane transporter activity"/>
    <property type="evidence" value="ECO:0007669"/>
    <property type="project" value="InterPro"/>
</dbReference>
<evidence type="ECO:0008006" key="9">
    <source>
        <dbReference type="Google" id="ProtNLM"/>
    </source>
</evidence>
<dbReference type="SUPFAM" id="SSF103473">
    <property type="entry name" value="MFS general substrate transporter"/>
    <property type="match status" value="1"/>
</dbReference>
<feature type="transmembrane region" description="Helical" evidence="6">
    <location>
        <begin position="179"/>
        <end position="198"/>
    </location>
</feature>
<dbReference type="GO" id="GO:0016020">
    <property type="term" value="C:membrane"/>
    <property type="evidence" value="ECO:0007669"/>
    <property type="project" value="UniProtKB-SubCell"/>
</dbReference>
<dbReference type="PANTHER" id="PTHR11654">
    <property type="entry name" value="OLIGOPEPTIDE TRANSPORTER-RELATED"/>
    <property type="match status" value="1"/>
</dbReference>
<reference evidence="7 8" key="1">
    <citation type="submission" date="2020-10" db="EMBL/GenBank/DDBJ databases">
        <title>The Coptis chinensis genome and diversification of protoberbering-type alkaloids.</title>
        <authorList>
            <person name="Wang B."/>
            <person name="Shu S."/>
            <person name="Song C."/>
            <person name="Liu Y."/>
        </authorList>
    </citation>
    <scope>NUCLEOTIDE SEQUENCE [LARGE SCALE GENOMIC DNA]</scope>
    <source>
        <strain evidence="7">HL-2020</strain>
        <tissue evidence="7">Leaf</tissue>
    </source>
</reference>
<feature type="transmembrane region" description="Helical" evidence="6">
    <location>
        <begin position="427"/>
        <end position="449"/>
    </location>
</feature>
<feature type="transmembrane region" description="Helical" evidence="6">
    <location>
        <begin position="298"/>
        <end position="319"/>
    </location>
</feature>
<dbReference type="Gene3D" id="1.20.1250.20">
    <property type="entry name" value="MFS general substrate transporter like domains"/>
    <property type="match status" value="2"/>
</dbReference>
<evidence type="ECO:0000313" key="7">
    <source>
        <dbReference type="EMBL" id="KAF9614585.1"/>
    </source>
</evidence>
<accession>A0A835I8Y5</accession>
<evidence type="ECO:0000256" key="5">
    <source>
        <dbReference type="ARBA" id="ARBA00023136"/>
    </source>
</evidence>
<feature type="transmembrane region" description="Helical" evidence="6">
    <location>
        <begin position="90"/>
        <end position="110"/>
    </location>
</feature>
<evidence type="ECO:0000256" key="1">
    <source>
        <dbReference type="ARBA" id="ARBA00004141"/>
    </source>
</evidence>
<dbReference type="InterPro" id="IPR000109">
    <property type="entry name" value="POT_fam"/>
</dbReference>
<comment type="subcellular location">
    <subcellularLocation>
        <location evidence="1">Membrane</location>
        <topology evidence="1">Multi-pass membrane protein</topology>
    </subcellularLocation>
</comment>
<feature type="transmembrane region" description="Helical" evidence="6">
    <location>
        <begin position="130"/>
        <end position="158"/>
    </location>
</feature>
<feature type="transmembrane region" description="Helical" evidence="6">
    <location>
        <begin position="210"/>
        <end position="230"/>
    </location>
</feature>
<evidence type="ECO:0000256" key="6">
    <source>
        <dbReference type="SAM" id="Phobius"/>
    </source>
</evidence>
<keyword evidence="4 6" id="KW-1133">Transmembrane helix</keyword>
<dbReference type="Pfam" id="PF00854">
    <property type="entry name" value="PTR2"/>
    <property type="match status" value="2"/>
</dbReference>
<dbReference type="OrthoDB" id="8904098at2759"/>
<sequence>MEESLSKMTQQAPKQKGGFKTMPFIIANEAFERVASHGLLPNMILYLMRGYHIDIATGTSILSLWSAGTNFLPIIGAFISDSYLGPYRTIALGSTASFLEMVLLWLTAMIPQAKPLHSIPSQSCKSATPAQFTLLFASFVLMSIGAGGIRPCSLAFGAAQLIETENPKSKRVVQSFFNWYYVLAATSVLIAMTVIVYIQDHFGWKVGFGVPAIIMFFSGFLFMLASSTYIKAKPNKSLFTGFAQANSMDRHLTSHFQIPAGSFGMFSIGTLIIWVAIYDRLIIPQLAKITGKPYGLGLKQRMGIGLVLSCMAMALSAIVESVRRKTAIKQGFADNPLGVLDMSALWLIPQHCVTGLADSFNIIGQTEFYYSQFPKSMSSIATALFGLGLAFGSLIVGVMVNIVDNITKRGGKESWVSSNLNKGHYDYYYWLLTVMSAVNFLYFLVCCWASGPCEGERGRAQYDGEGMKKEELELKMMNPA</sequence>
<gene>
    <name evidence="7" type="ORF">IFM89_019368</name>
</gene>
<comment type="caution">
    <text evidence="7">The sequence shown here is derived from an EMBL/GenBank/DDBJ whole genome shotgun (WGS) entry which is preliminary data.</text>
</comment>
<protein>
    <recommendedName>
        <fullName evidence="9">NPF family transporter</fullName>
    </recommendedName>
</protein>
<feature type="transmembrane region" description="Helical" evidence="6">
    <location>
        <begin position="258"/>
        <end position="278"/>
    </location>
</feature>
<keyword evidence="3 6" id="KW-0812">Transmembrane</keyword>
<evidence type="ECO:0000256" key="2">
    <source>
        <dbReference type="ARBA" id="ARBA00005982"/>
    </source>
</evidence>
<name>A0A835I8Y5_9MAGN</name>
<evidence type="ECO:0000256" key="4">
    <source>
        <dbReference type="ARBA" id="ARBA00022989"/>
    </source>
</evidence>
<keyword evidence="8" id="KW-1185">Reference proteome</keyword>
<dbReference type="Proteomes" id="UP000631114">
    <property type="component" value="Unassembled WGS sequence"/>
</dbReference>
<dbReference type="InterPro" id="IPR036259">
    <property type="entry name" value="MFS_trans_sf"/>
</dbReference>